<sequence>MDSTTAGTTPDLVHLRRNGVSLVLSTGAGRLPRIVHWGADLGETDEAVLQSIARAAKPPIGHNLNDQVHDISILPEFEAGWLGRPGVEGSRHGTAWSPEFRVVTQSLLLDSTMDDGYRGDLLRVEASDPVAGLDLTVETALLESGLLRARATIANRFEQQPYTVGALRIVFPVPAVAGELLDFTGRHIMERVPQRSEFTIGTHSREMRGGRTGLDAAYLLIAGESGFGFRSGEVWGTHVAFSGNQALYGERIYNGARVLGGGELLQHSEIVLDGGEKYESPWFYGSYGVGLDALSGRFHQHLRSRAGHPRSPRPVVINTWEAVYFEHDLATLSELADRAAAIGVERFVLDDGWFGSRRDDTSGLGDWSVSREVWPEGLGPLIDHVTGAGLDFGLWVEPEMINLDSDLARAHPEWIFSAGGRTGSSSRFQHVLDLTHPGAYDHILGALDALLDEYDIAYLKWDHNRLLVEAGHTPGGEPAIHDQTLAVYRMMDELKARHPGLEIESCASGGGRIDLGIIEHTDRVWGSDCNDPLERQQIHRYTKLLVPPELIGAHIGSSPSHTTGRTQSMQFRAFVAAWCHLGIEIDLRTLAEDELTGATEWIAFYREHRELLHSGTVVNADHPDESIWVNGVVAADGSEALFGVAAMTRSTAWPPGLLRLPGLDPDRRYRVSVVPPFAASAGHGPSPDWIEEPIVLSGRALENAGVQIVPLWPEDAYLLHVVAV</sequence>
<dbReference type="Gene3D" id="2.70.98.60">
    <property type="entry name" value="alpha-galactosidase from lactobacil brevis"/>
    <property type="match status" value="1"/>
</dbReference>
<dbReference type="OrthoDB" id="9758822at2"/>
<evidence type="ECO:0000313" key="10">
    <source>
        <dbReference type="Proteomes" id="UP000230161"/>
    </source>
</evidence>
<proteinExistence type="inferred from homology"/>
<dbReference type="Pfam" id="PF16875">
    <property type="entry name" value="Glyco_hydro_36N"/>
    <property type="match status" value="1"/>
</dbReference>
<dbReference type="Pfam" id="PF02065">
    <property type="entry name" value="Melibiase"/>
    <property type="match status" value="1"/>
</dbReference>
<evidence type="ECO:0000256" key="2">
    <source>
        <dbReference type="ARBA" id="ARBA00012755"/>
    </source>
</evidence>
<dbReference type="Gene3D" id="2.60.40.1180">
    <property type="entry name" value="Golgi alpha-mannosidase II"/>
    <property type="match status" value="1"/>
</dbReference>
<keyword evidence="10" id="KW-1185">Reference proteome</keyword>
<dbReference type="SUPFAM" id="SSF51445">
    <property type="entry name" value="(Trans)glycosidases"/>
    <property type="match status" value="1"/>
</dbReference>
<dbReference type="InterPro" id="IPR002252">
    <property type="entry name" value="Glyco_hydro_36"/>
</dbReference>
<dbReference type="InterPro" id="IPR013780">
    <property type="entry name" value="Glyco_hydro_b"/>
</dbReference>
<dbReference type="InterPro" id="IPR038417">
    <property type="entry name" value="Alpga-gal_N_sf"/>
</dbReference>
<comment type="caution">
    <text evidence="9">The sequence shown here is derived from an EMBL/GenBank/DDBJ whole genome shotgun (WGS) entry which is preliminary data.</text>
</comment>
<dbReference type="EC" id="3.2.1.22" evidence="2 5"/>
<evidence type="ECO:0000256" key="1">
    <source>
        <dbReference type="ARBA" id="ARBA00001255"/>
    </source>
</evidence>
<gene>
    <name evidence="9" type="ORF">CLV54_2088</name>
</gene>
<protein>
    <recommendedName>
        <fullName evidence="2 5">Alpha-galactosidase</fullName>
        <ecNumber evidence="2 5">3.2.1.22</ecNumber>
    </recommendedName>
</protein>
<evidence type="ECO:0000313" key="9">
    <source>
        <dbReference type="EMBL" id="PJJ62291.1"/>
    </source>
</evidence>
<keyword evidence="4 5" id="KW-0326">Glycosidase</keyword>
<dbReference type="InterPro" id="IPR013785">
    <property type="entry name" value="Aldolase_TIM"/>
</dbReference>
<name>A0A2M9BWG9_9MICO</name>
<dbReference type="Pfam" id="PF16874">
    <property type="entry name" value="Glyco_hydro_36C"/>
    <property type="match status" value="1"/>
</dbReference>
<dbReference type="PANTHER" id="PTHR43053">
    <property type="entry name" value="GLYCOSIDASE FAMILY 31"/>
    <property type="match status" value="1"/>
</dbReference>
<evidence type="ECO:0000256" key="6">
    <source>
        <dbReference type="PIRSR" id="PIRSR005536-1"/>
    </source>
</evidence>
<comment type="catalytic activity">
    <reaction evidence="1 5">
        <text>Hydrolysis of terminal, non-reducing alpha-D-galactose residues in alpha-D-galactosides, including galactose oligosaccharides, galactomannans and galactolipids.</text>
        <dbReference type="EC" id="3.2.1.22"/>
    </reaction>
</comment>
<dbReference type="InterPro" id="IPR031705">
    <property type="entry name" value="Glyco_hydro_36_C"/>
</dbReference>
<dbReference type="GO" id="GO:0004557">
    <property type="term" value="F:alpha-galactosidase activity"/>
    <property type="evidence" value="ECO:0007669"/>
    <property type="project" value="UniProtKB-UniRule"/>
</dbReference>
<evidence type="ECO:0000259" key="8">
    <source>
        <dbReference type="Pfam" id="PF16875"/>
    </source>
</evidence>
<dbReference type="FunFam" id="3.20.20.70:FF:000118">
    <property type="entry name" value="Alpha-galactosidase"/>
    <property type="match status" value="1"/>
</dbReference>
<dbReference type="InterPro" id="IPR017853">
    <property type="entry name" value="GH"/>
</dbReference>
<dbReference type="PIRSF" id="PIRSF005536">
    <property type="entry name" value="Agal"/>
    <property type="match status" value="1"/>
</dbReference>
<evidence type="ECO:0000256" key="3">
    <source>
        <dbReference type="ARBA" id="ARBA00022801"/>
    </source>
</evidence>
<feature type="active site" description="Nucleophile" evidence="6">
    <location>
        <position position="462"/>
    </location>
</feature>
<dbReference type="EMBL" id="PGFB01000003">
    <property type="protein sequence ID" value="PJJ62291.1"/>
    <property type="molecule type" value="Genomic_DNA"/>
</dbReference>
<evidence type="ECO:0000259" key="7">
    <source>
        <dbReference type="Pfam" id="PF16874"/>
    </source>
</evidence>
<dbReference type="GO" id="GO:0016052">
    <property type="term" value="P:carbohydrate catabolic process"/>
    <property type="evidence" value="ECO:0007669"/>
    <property type="project" value="InterPro"/>
</dbReference>
<dbReference type="InterPro" id="IPR031704">
    <property type="entry name" value="Glyco_hydro_36_N"/>
</dbReference>
<keyword evidence="3 5" id="KW-0378">Hydrolase</keyword>
<comment type="similarity">
    <text evidence="5">Belongs to the glycosyl hydrolase.</text>
</comment>
<feature type="domain" description="Glycosyl hydrolase family 36 N-terminal" evidence="8">
    <location>
        <begin position="31"/>
        <end position="272"/>
    </location>
</feature>
<dbReference type="Gene3D" id="3.20.20.70">
    <property type="entry name" value="Aldolase class I"/>
    <property type="match status" value="1"/>
</dbReference>
<accession>A0A2M9BWG9</accession>
<feature type="active site" description="Proton donor" evidence="6">
    <location>
        <position position="528"/>
    </location>
</feature>
<dbReference type="InterPro" id="IPR000111">
    <property type="entry name" value="Glyco_hydro_27/36_CS"/>
</dbReference>
<feature type="domain" description="Glycosyl hydrolase family 36 C-terminal" evidence="7">
    <location>
        <begin position="632"/>
        <end position="711"/>
    </location>
</feature>
<dbReference type="PRINTS" id="PR00743">
    <property type="entry name" value="GLHYDRLASE36"/>
</dbReference>
<dbReference type="AlphaFoldDB" id="A0A2M9BWG9"/>
<evidence type="ECO:0000256" key="4">
    <source>
        <dbReference type="ARBA" id="ARBA00023295"/>
    </source>
</evidence>
<dbReference type="Proteomes" id="UP000230161">
    <property type="component" value="Unassembled WGS sequence"/>
</dbReference>
<dbReference type="InterPro" id="IPR050985">
    <property type="entry name" value="Alpha-glycosidase_related"/>
</dbReference>
<evidence type="ECO:0000256" key="5">
    <source>
        <dbReference type="PIRNR" id="PIRNR005536"/>
    </source>
</evidence>
<dbReference type="PROSITE" id="PS00512">
    <property type="entry name" value="ALPHA_GALACTOSIDASE"/>
    <property type="match status" value="1"/>
</dbReference>
<dbReference type="PANTHER" id="PTHR43053:SF3">
    <property type="entry name" value="ALPHA-GALACTOSIDASE C-RELATED"/>
    <property type="match status" value="1"/>
</dbReference>
<dbReference type="CDD" id="cd14791">
    <property type="entry name" value="GH36"/>
    <property type="match status" value="1"/>
</dbReference>
<organism evidence="9 10">
    <name type="scientific">Compostimonas suwonensis</name>
    <dbReference type="NCBI Taxonomy" id="1048394"/>
    <lineage>
        <taxon>Bacteria</taxon>
        <taxon>Bacillati</taxon>
        <taxon>Actinomycetota</taxon>
        <taxon>Actinomycetes</taxon>
        <taxon>Micrococcales</taxon>
        <taxon>Microbacteriaceae</taxon>
        <taxon>Compostimonas</taxon>
    </lineage>
</organism>
<reference evidence="9 10" key="1">
    <citation type="submission" date="2017-11" db="EMBL/GenBank/DDBJ databases">
        <title>Genomic Encyclopedia of Archaeal and Bacterial Type Strains, Phase II (KMG-II): From Individual Species to Whole Genera.</title>
        <authorList>
            <person name="Goeker M."/>
        </authorList>
    </citation>
    <scope>NUCLEOTIDE SEQUENCE [LARGE SCALE GENOMIC DNA]</scope>
    <source>
        <strain evidence="9 10">DSM 25625</strain>
    </source>
</reference>